<organism evidence="2 3">
    <name type="scientific">Pleurodeles waltl</name>
    <name type="common">Iberian ribbed newt</name>
    <dbReference type="NCBI Taxonomy" id="8319"/>
    <lineage>
        <taxon>Eukaryota</taxon>
        <taxon>Metazoa</taxon>
        <taxon>Chordata</taxon>
        <taxon>Craniata</taxon>
        <taxon>Vertebrata</taxon>
        <taxon>Euteleostomi</taxon>
        <taxon>Amphibia</taxon>
        <taxon>Batrachia</taxon>
        <taxon>Caudata</taxon>
        <taxon>Salamandroidea</taxon>
        <taxon>Salamandridae</taxon>
        <taxon>Pleurodelinae</taxon>
        <taxon>Pleurodeles</taxon>
    </lineage>
</organism>
<keyword evidence="3" id="KW-1185">Reference proteome</keyword>
<name>A0AAV7PLM8_PLEWA</name>
<gene>
    <name evidence="2" type="ORF">NDU88_007548</name>
</gene>
<evidence type="ECO:0000313" key="3">
    <source>
        <dbReference type="Proteomes" id="UP001066276"/>
    </source>
</evidence>
<dbReference type="AlphaFoldDB" id="A0AAV7PLM8"/>
<protein>
    <submittedName>
        <fullName evidence="2">Uncharacterized protein</fullName>
    </submittedName>
</protein>
<dbReference type="Proteomes" id="UP001066276">
    <property type="component" value="Chromosome 7"/>
</dbReference>
<evidence type="ECO:0000313" key="2">
    <source>
        <dbReference type="EMBL" id="KAJ1129177.1"/>
    </source>
</evidence>
<dbReference type="EMBL" id="JANPWB010000011">
    <property type="protein sequence ID" value="KAJ1129177.1"/>
    <property type="molecule type" value="Genomic_DNA"/>
</dbReference>
<proteinExistence type="predicted"/>
<comment type="caution">
    <text evidence="2">The sequence shown here is derived from an EMBL/GenBank/DDBJ whole genome shotgun (WGS) entry which is preliminary data.</text>
</comment>
<sequence>MGPPGWGPGARRLLPMESSNPQIHVVGPSHETHPPPCRNSNPKRGADVPDGRLSDQAPDVQPFRSAAPGASHPRRTLRDPVPLRAPLWRRSMHLRCRLGLASPAAVRLRTSRPLVRRLHFHLDSSDLSCTFSSGGAGWSSLHSPPLSRVIVAPSGGREARAPGCPPAPPLKRGAQHPGLQAPGGSNHCLSGFPCPVVSGQPAAA</sequence>
<accession>A0AAV7PLM8</accession>
<reference evidence="2" key="1">
    <citation type="journal article" date="2022" name="bioRxiv">
        <title>Sequencing and chromosome-scale assembly of the giantPleurodeles waltlgenome.</title>
        <authorList>
            <person name="Brown T."/>
            <person name="Elewa A."/>
            <person name="Iarovenko S."/>
            <person name="Subramanian E."/>
            <person name="Araus A.J."/>
            <person name="Petzold A."/>
            <person name="Susuki M."/>
            <person name="Suzuki K.-i.T."/>
            <person name="Hayashi T."/>
            <person name="Toyoda A."/>
            <person name="Oliveira C."/>
            <person name="Osipova E."/>
            <person name="Leigh N.D."/>
            <person name="Simon A."/>
            <person name="Yun M.H."/>
        </authorList>
    </citation>
    <scope>NUCLEOTIDE SEQUENCE</scope>
    <source>
        <strain evidence="2">20211129_DDA</strain>
        <tissue evidence="2">Liver</tissue>
    </source>
</reference>
<feature type="region of interest" description="Disordered" evidence="1">
    <location>
        <begin position="1"/>
        <end position="78"/>
    </location>
</feature>
<feature type="compositionally biased region" description="Basic and acidic residues" evidence="1">
    <location>
        <begin position="44"/>
        <end position="53"/>
    </location>
</feature>
<evidence type="ECO:0000256" key="1">
    <source>
        <dbReference type="SAM" id="MobiDB-lite"/>
    </source>
</evidence>